<evidence type="ECO:0000256" key="1">
    <source>
        <dbReference type="SAM" id="Coils"/>
    </source>
</evidence>
<keyword evidence="3" id="KW-0812">Transmembrane</keyword>
<reference evidence="4 5" key="1">
    <citation type="journal article" date="2019" name="Int. J. Syst. Evol. Microbiol.">
        <title>The Global Catalogue of Microorganisms (GCM) 10K type strain sequencing project: providing services to taxonomists for standard genome sequencing and annotation.</title>
        <authorList>
            <consortium name="The Broad Institute Genomics Platform"/>
            <consortium name="The Broad Institute Genome Sequencing Center for Infectious Disease"/>
            <person name="Wu L."/>
            <person name="Ma J."/>
        </authorList>
    </citation>
    <scope>NUCLEOTIDE SEQUENCE [LARGE SCALE GENOMIC DNA]</scope>
    <source>
        <strain evidence="4 5">JCM 15749</strain>
    </source>
</reference>
<comment type="caution">
    <text evidence="4">The sequence shown here is derived from an EMBL/GenBank/DDBJ whole genome shotgun (WGS) entry which is preliminary data.</text>
</comment>
<accession>A0ABN2VS07</accession>
<organism evidence="4 5">
    <name type="scientific">Aeromicrobium halocynthiae</name>
    <dbReference type="NCBI Taxonomy" id="560557"/>
    <lineage>
        <taxon>Bacteria</taxon>
        <taxon>Bacillati</taxon>
        <taxon>Actinomycetota</taxon>
        <taxon>Actinomycetes</taxon>
        <taxon>Propionibacteriales</taxon>
        <taxon>Nocardioidaceae</taxon>
        <taxon>Aeromicrobium</taxon>
    </lineage>
</organism>
<dbReference type="RefSeq" id="WP_344323848.1">
    <property type="nucleotide sequence ID" value="NZ_BAAAPY010000001.1"/>
</dbReference>
<evidence type="ECO:0000313" key="4">
    <source>
        <dbReference type="EMBL" id="GAA2070621.1"/>
    </source>
</evidence>
<evidence type="ECO:0000256" key="3">
    <source>
        <dbReference type="SAM" id="Phobius"/>
    </source>
</evidence>
<keyword evidence="5" id="KW-1185">Reference proteome</keyword>
<dbReference type="Proteomes" id="UP001501480">
    <property type="component" value="Unassembled WGS sequence"/>
</dbReference>
<feature type="region of interest" description="Disordered" evidence="2">
    <location>
        <begin position="1"/>
        <end position="21"/>
    </location>
</feature>
<keyword evidence="3" id="KW-0472">Membrane</keyword>
<evidence type="ECO:0000313" key="5">
    <source>
        <dbReference type="Proteomes" id="UP001501480"/>
    </source>
</evidence>
<keyword evidence="3" id="KW-1133">Transmembrane helix</keyword>
<dbReference type="EMBL" id="BAAAPY010000001">
    <property type="protein sequence ID" value="GAA2070621.1"/>
    <property type="molecule type" value="Genomic_DNA"/>
</dbReference>
<name>A0ABN2VS07_9ACTN</name>
<protein>
    <recommendedName>
        <fullName evidence="6">Cell division protein FtsL</fullName>
    </recommendedName>
</protein>
<keyword evidence="1" id="KW-0175">Coiled coil</keyword>
<sequence length="147" mass="15508">MSAHTAAPRPRPGTARTAPRPSVAGRALPLRLVAPVRARTPRAPFVVVVLVVLGAGLVGLILISTVLQGQAFEIARLQGQAQELQIQQQALERDVERLQAPAGLAERAMRLGMVPNANPVFLDPAAGEVVGKAVPAEPRSNVARVDR</sequence>
<evidence type="ECO:0000256" key="2">
    <source>
        <dbReference type="SAM" id="MobiDB-lite"/>
    </source>
</evidence>
<feature type="transmembrane region" description="Helical" evidence="3">
    <location>
        <begin position="45"/>
        <end position="67"/>
    </location>
</feature>
<proteinExistence type="predicted"/>
<feature type="coiled-coil region" evidence="1">
    <location>
        <begin position="74"/>
        <end position="101"/>
    </location>
</feature>
<gene>
    <name evidence="4" type="ORF">GCM10009821_04820</name>
</gene>
<evidence type="ECO:0008006" key="6">
    <source>
        <dbReference type="Google" id="ProtNLM"/>
    </source>
</evidence>